<evidence type="ECO:0000256" key="3">
    <source>
        <dbReference type="ARBA" id="ARBA00022821"/>
    </source>
</evidence>
<dbReference type="Gene3D" id="3.40.50.300">
    <property type="entry name" value="P-loop containing nucleotide triphosphate hydrolases"/>
    <property type="match status" value="1"/>
</dbReference>
<protein>
    <submittedName>
        <fullName evidence="8">Disease resistance RPP13-like protein 1</fullName>
    </submittedName>
</protein>
<dbReference type="Pfam" id="PF13855">
    <property type="entry name" value="LRR_8"/>
    <property type="match status" value="1"/>
</dbReference>
<dbReference type="InterPro" id="IPR056789">
    <property type="entry name" value="LRR_R13L1-DRL21"/>
</dbReference>
<keyword evidence="2" id="KW-0547">Nucleotide-binding</keyword>
<gene>
    <name evidence="8" type="ORF">Slati_0993300</name>
</gene>
<dbReference type="Pfam" id="PF25019">
    <property type="entry name" value="LRR_R13L1-DRL21"/>
    <property type="match status" value="1"/>
</dbReference>
<dbReference type="InterPro" id="IPR058922">
    <property type="entry name" value="WHD_DRP"/>
</dbReference>
<organism evidence="8">
    <name type="scientific">Sesamum latifolium</name>
    <dbReference type="NCBI Taxonomy" id="2727402"/>
    <lineage>
        <taxon>Eukaryota</taxon>
        <taxon>Viridiplantae</taxon>
        <taxon>Streptophyta</taxon>
        <taxon>Embryophyta</taxon>
        <taxon>Tracheophyta</taxon>
        <taxon>Spermatophyta</taxon>
        <taxon>Magnoliopsida</taxon>
        <taxon>eudicotyledons</taxon>
        <taxon>Gunneridae</taxon>
        <taxon>Pentapetalae</taxon>
        <taxon>asterids</taxon>
        <taxon>lamiids</taxon>
        <taxon>Lamiales</taxon>
        <taxon>Pedaliaceae</taxon>
        <taxon>Sesamum</taxon>
    </lineage>
</organism>
<dbReference type="SUPFAM" id="SSF52058">
    <property type="entry name" value="L domain-like"/>
    <property type="match status" value="2"/>
</dbReference>
<dbReference type="InterPro" id="IPR001611">
    <property type="entry name" value="Leu-rich_rpt"/>
</dbReference>
<keyword evidence="1" id="KW-0433">Leucine-rich repeat</keyword>
<evidence type="ECO:0000259" key="7">
    <source>
        <dbReference type="Pfam" id="PF25019"/>
    </source>
</evidence>
<sequence>MQTSVSASSFLHFLWSRKESTIDDDLLRRMFEERARHDTALAASGIQSEVEHEILPTLEIEKVYGREHEKELLLSELLDKKMEQIQLSVIPIVGISGIGKTTLAQLVYEEEVVKKHFEVRAWVKVVGREFRLHHIAQEILKSATSISCPLDDLEDLDEMVLVTGRNYDVEEIVGRKPIELKELSEHAGWSLCRDLAFDSSEDEENSLTSPLAGNLAALCQGIPLLLKLVGSLMRYEKELRDMLCSSNLSDDKIMPYDVASIVVMLSIWALPQHLRQCFVYCAMFSQGYAFNKEKIIKKWMAVGLVKPSPGNNNLEDIGAAYFHQLLCRIICKMKLGVVGSISEDAGHLSLLLPSAREYYTEHLESLILSSLIEFDDIQDQSLLEFKYLKSLDLSCSRIQNLSDDICALNDLRYLNLSCTLIERLPDSITRLSRLETLDLSWCYRLKELPKQMRNLTHLQHLDLLLCESLSSLPSKIGLLRSLNSMPLFVLGKEDDCAHLGELKQLDQLRGRLQIRNLENARGIREAKDAKLDEKDLYHLGLSWSRNSKKCFKILKYLRPNERLKVLELTGYMGTKFPTWMPSISSLTKISINDCGCEKLPSLGQLQFLVELQLRGMMNIKRIGPEFYGDGSDHVFPSLEQLGLYDMPRLWWWSLDEVSGRGFVFRSLQTLTIEGCPQLERLPSLPSLPTLIIWNSNSEIRYSLTSFPSLTSLLIKEMKFSRFEMEFVSRLSSLKKLILFDLKDFDYFRSSMVFRTLEHLGILHCSNITEIYLRDLDLPSLRKLHIIECEKLKYITLCRIPIAVELVIEDCPRLLHLESSDERRSSRSLRKLIINRCPALHISNYYFRMLEELEYLFINECWDLEMELENEPSLISHVSCVILGNHKRVQATTSRIRKVRRKWDRFLLTDRSKPQGR</sequence>
<dbReference type="Pfam" id="PF00931">
    <property type="entry name" value="NB-ARC"/>
    <property type="match status" value="1"/>
</dbReference>
<dbReference type="PANTHER" id="PTHR36766">
    <property type="entry name" value="PLANT BROAD-SPECTRUM MILDEW RESISTANCE PROTEIN RPW8"/>
    <property type="match status" value="1"/>
</dbReference>
<dbReference type="PANTHER" id="PTHR36766:SF70">
    <property type="entry name" value="DISEASE RESISTANCE PROTEIN RGA4"/>
    <property type="match status" value="1"/>
</dbReference>
<proteinExistence type="predicted"/>
<dbReference type="InterPro" id="IPR002182">
    <property type="entry name" value="NB-ARC"/>
</dbReference>
<evidence type="ECO:0000256" key="1">
    <source>
        <dbReference type="ARBA" id="ARBA00022614"/>
    </source>
</evidence>
<name>A0AAW2XUU5_9LAMI</name>
<feature type="domain" description="R13L1/DRL21-like LRR repeat region" evidence="7">
    <location>
        <begin position="499"/>
        <end position="616"/>
    </location>
</feature>
<accession>A0AAW2XUU5</accession>
<dbReference type="GO" id="GO:0043531">
    <property type="term" value="F:ADP binding"/>
    <property type="evidence" value="ECO:0007669"/>
    <property type="project" value="InterPro"/>
</dbReference>
<evidence type="ECO:0000259" key="6">
    <source>
        <dbReference type="Pfam" id="PF23559"/>
    </source>
</evidence>
<dbReference type="EMBL" id="JACGWN010000003">
    <property type="protein sequence ID" value="KAL0456541.1"/>
    <property type="molecule type" value="Genomic_DNA"/>
</dbReference>
<feature type="domain" description="NB-ARC" evidence="5">
    <location>
        <begin position="76"/>
        <end position="142"/>
    </location>
</feature>
<feature type="domain" description="Disease resistance protein winged helix" evidence="6">
    <location>
        <begin position="283"/>
        <end position="330"/>
    </location>
</feature>
<dbReference type="AlphaFoldDB" id="A0AAW2XUU5"/>
<dbReference type="Gene3D" id="3.80.10.10">
    <property type="entry name" value="Ribonuclease Inhibitor"/>
    <property type="match status" value="3"/>
</dbReference>
<evidence type="ECO:0000256" key="2">
    <source>
        <dbReference type="ARBA" id="ARBA00022741"/>
    </source>
</evidence>
<evidence type="ECO:0000259" key="5">
    <source>
        <dbReference type="Pfam" id="PF00931"/>
    </source>
</evidence>
<dbReference type="Pfam" id="PF23559">
    <property type="entry name" value="WHD_DRP"/>
    <property type="match status" value="1"/>
</dbReference>
<dbReference type="SUPFAM" id="SSF52540">
    <property type="entry name" value="P-loop containing nucleoside triphosphate hydrolases"/>
    <property type="match status" value="1"/>
</dbReference>
<dbReference type="PRINTS" id="PR00364">
    <property type="entry name" value="DISEASERSIST"/>
</dbReference>
<dbReference type="InterPro" id="IPR032675">
    <property type="entry name" value="LRR_dom_sf"/>
</dbReference>
<evidence type="ECO:0000256" key="4">
    <source>
        <dbReference type="ARBA" id="ARBA00022840"/>
    </source>
</evidence>
<keyword evidence="3" id="KW-0611">Plant defense</keyword>
<dbReference type="GO" id="GO:0006952">
    <property type="term" value="P:defense response"/>
    <property type="evidence" value="ECO:0007669"/>
    <property type="project" value="UniProtKB-KW"/>
</dbReference>
<reference evidence="8" key="1">
    <citation type="submission" date="2020-06" db="EMBL/GenBank/DDBJ databases">
        <authorList>
            <person name="Li T."/>
            <person name="Hu X."/>
            <person name="Zhang T."/>
            <person name="Song X."/>
            <person name="Zhang H."/>
            <person name="Dai N."/>
            <person name="Sheng W."/>
            <person name="Hou X."/>
            <person name="Wei L."/>
        </authorList>
    </citation>
    <scope>NUCLEOTIDE SEQUENCE</scope>
    <source>
        <strain evidence="8">KEN1</strain>
        <tissue evidence="8">Leaf</tissue>
    </source>
</reference>
<reference evidence="8" key="2">
    <citation type="journal article" date="2024" name="Plant">
        <title>Genomic evolution and insights into agronomic trait innovations of Sesamum species.</title>
        <authorList>
            <person name="Miao H."/>
            <person name="Wang L."/>
            <person name="Qu L."/>
            <person name="Liu H."/>
            <person name="Sun Y."/>
            <person name="Le M."/>
            <person name="Wang Q."/>
            <person name="Wei S."/>
            <person name="Zheng Y."/>
            <person name="Lin W."/>
            <person name="Duan Y."/>
            <person name="Cao H."/>
            <person name="Xiong S."/>
            <person name="Wang X."/>
            <person name="Wei L."/>
            <person name="Li C."/>
            <person name="Ma Q."/>
            <person name="Ju M."/>
            <person name="Zhao R."/>
            <person name="Li G."/>
            <person name="Mu C."/>
            <person name="Tian Q."/>
            <person name="Mei H."/>
            <person name="Zhang T."/>
            <person name="Gao T."/>
            <person name="Zhang H."/>
        </authorList>
    </citation>
    <scope>NUCLEOTIDE SEQUENCE</scope>
    <source>
        <strain evidence="8">KEN1</strain>
    </source>
</reference>
<comment type="caution">
    <text evidence="8">The sequence shown here is derived from an EMBL/GenBank/DDBJ whole genome shotgun (WGS) entry which is preliminary data.</text>
</comment>
<evidence type="ECO:0000313" key="8">
    <source>
        <dbReference type="EMBL" id="KAL0456541.1"/>
    </source>
</evidence>
<keyword evidence="4" id="KW-0067">ATP-binding</keyword>
<dbReference type="InterPro" id="IPR027417">
    <property type="entry name" value="P-loop_NTPase"/>
</dbReference>